<dbReference type="Proteomes" id="UP000637299">
    <property type="component" value="Unassembled WGS sequence"/>
</dbReference>
<reference evidence="1 2" key="1">
    <citation type="submission" date="2020-09" db="EMBL/GenBank/DDBJ databases">
        <title>Genome seq and assembly of Chryseobacterium sp.</title>
        <authorList>
            <person name="Chhetri G."/>
        </authorList>
    </citation>
    <scope>NUCLEOTIDE SEQUENCE [LARGE SCALE GENOMIC DNA]</scope>
    <source>
        <strain evidence="1 2">GCR10</strain>
    </source>
</reference>
<organism evidence="1 2">
    <name type="scientific">Chryseobacterium caseinilyticum</name>
    <dbReference type="NCBI Taxonomy" id="2771428"/>
    <lineage>
        <taxon>Bacteria</taxon>
        <taxon>Pseudomonadati</taxon>
        <taxon>Bacteroidota</taxon>
        <taxon>Flavobacteriia</taxon>
        <taxon>Flavobacteriales</taxon>
        <taxon>Weeksellaceae</taxon>
        <taxon>Chryseobacterium group</taxon>
        <taxon>Chryseobacterium</taxon>
    </lineage>
</organism>
<name>A0ABR8Z714_9FLAO</name>
<evidence type="ECO:0000313" key="2">
    <source>
        <dbReference type="Proteomes" id="UP000637299"/>
    </source>
</evidence>
<protein>
    <submittedName>
        <fullName evidence="1">Uncharacterized protein</fullName>
    </submittedName>
</protein>
<comment type="caution">
    <text evidence="1">The sequence shown here is derived from an EMBL/GenBank/DDBJ whole genome shotgun (WGS) entry which is preliminary data.</text>
</comment>
<gene>
    <name evidence="1" type="ORF">IC610_01520</name>
</gene>
<proteinExistence type="predicted"/>
<accession>A0ABR8Z714</accession>
<dbReference type="RefSeq" id="WP_191734911.1">
    <property type="nucleotide sequence ID" value="NZ_JACYFS010000001.1"/>
</dbReference>
<sequence>MEKKIVIVKLDISGTMGQIRQLKTEDDLFSYSRKLRIYRDIGLIKIPDVIRDGLHRQLDRIYKN</sequence>
<evidence type="ECO:0000313" key="1">
    <source>
        <dbReference type="EMBL" id="MBD8081095.1"/>
    </source>
</evidence>
<keyword evidence="2" id="KW-1185">Reference proteome</keyword>
<dbReference type="EMBL" id="JACYFS010000001">
    <property type="protein sequence ID" value="MBD8081095.1"/>
    <property type="molecule type" value="Genomic_DNA"/>
</dbReference>